<dbReference type="RefSeq" id="WP_209143242.1">
    <property type="nucleotide sequence ID" value="NZ_JAGHKO010000014.1"/>
</dbReference>
<proteinExistence type="predicted"/>
<accession>A0ABS3Z336</accession>
<organism evidence="1 2">
    <name type="scientific">Niastella soli</name>
    <dbReference type="NCBI Taxonomy" id="2821487"/>
    <lineage>
        <taxon>Bacteria</taxon>
        <taxon>Pseudomonadati</taxon>
        <taxon>Bacteroidota</taxon>
        <taxon>Chitinophagia</taxon>
        <taxon>Chitinophagales</taxon>
        <taxon>Chitinophagaceae</taxon>
        <taxon>Niastella</taxon>
    </lineage>
</organism>
<evidence type="ECO:0000313" key="2">
    <source>
        <dbReference type="Proteomes" id="UP000677244"/>
    </source>
</evidence>
<dbReference type="EMBL" id="JAGHKO010000014">
    <property type="protein sequence ID" value="MBO9204549.1"/>
    <property type="molecule type" value="Genomic_DNA"/>
</dbReference>
<dbReference type="Proteomes" id="UP000677244">
    <property type="component" value="Unassembled WGS sequence"/>
</dbReference>
<reference evidence="1 2" key="1">
    <citation type="submission" date="2021-03" db="EMBL/GenBank/DDBJ databases">
        <title>Assistant Professor.</title>
        <authorList>
            <person name="Huq M.A."/>
        </authorList>
    </citation>
    <scope>NUCLEOTIDE SEQUENCE [LARGE SCALE GENOMIC DNA]</scope>
    <source>
        <strain evidence="1 2">MAH-29</strain>
    </source>
</reference>
<gene>
    <name evidence="1" type="ORF">J7I42_29950</name>
</gene>
<evidence type="ECO:0008006" key="3">
    <source>
        <dbReference type="Google" id="ProtNLM"/>
    </source>
</evidence>
<evidence type="ECO:0000313" key="1">
    <source>
        <dbReference type="EMBL" id="MBO9204549.1"/>
    </source>
</evidence>
<protein>
    <recommendedName>
        <fullName evidence="3">Lipoprotein</fullName>
    </recommendedName>
</protein>
<dbReference type="PROSITE" id="PS51257">
    <property type="entry name" value="PROKAR_LIPOPROTEIN"/>
    <property type="match status" value="1"/>
</dbReference>
<sequence>MNKPSLKLITAILIISFFSCKPKATKGTTLGAFIILRDQAAASTQKTDTTLLNFRFGMNRDEVKRKFKELEADSTIYFDDLEKCYCYVLNTGKTGNESKINCRIVPFFYKEELFTVSFASYQQGGKAIDGETDFLAMNSYIENKYGICHVSFWPASESLSPFNVWFFNNEIFMVYQNEEGAVLQFTDAVREIERSKL</sequence>
<keyword evidence="2" id="KW-1185">Reference proteome</keyword>
<name>A0ABS3Z336_9BACT</name>
<comment type="caution">
    <text evidence="1">The sequence shown here is derived from an EMBL/GenBank/DDBJ whole genome shotgun (WGS) entry which is preliminary data.</text>
</comment>